<proteinExistence type="predicted"/>
<evidence type="ECO:0000313" key="1">
    <source>
        <dbReference type="EnsemblMetazoa" id="tetur07g03910.1"/>
    </source>
</evidence>
<accession>T1K972</accession>
<dbReference type="EMBL" id="CAEY01001890">
    <property type="status" value="NOT_ANNOTATED_CDS"/>
    <property type="molecule type" value="Genomic_DNA"/>
</dbReference>
<dbReference type="EnsemblMetazoa" id="tetur07g03910.1">
    <property type="protein sequence ID" value="tetur07g03910.1"/>
    <property type="gene ID" value="tetur07g03910"/>
</dbReference>
<reference evidence="2" key="1">
    <citation type="submission" date="2011-08" db="EMBL/GenBank/DDBJ databases">
        <authorList>
            <person name="Rombauts S."/>
        </authorList>
    </citation>
    <scope>NUCLEOTIDE SEQUENCE</scope>
    <source>
        <strain evidence="2">London</strain>
    </source>
</reference>
<organism evidence="1 2">
    <name type="scientific">Tetranychus urticae</name>
    <name type="common">Two-spotted spider mite</name>
    <dbReference type="NCBI Taxonomy" id="32264"/>
    <lineage>
        <taxon>Eukaryota</taxon>
        <taxon>Metazoa</taxon>
        <taxon>Ecdysozoa</taxon>
        <taxon>Arthropoda</taxon>
        <taxon>Chelicerata</taxon>
        <taxon>Arachnida</taxon>
        <taxon>Acari</taxon>
        <taxon>Acariformes</taxon>
        <taxon>Trombidiformes</taxon>
        <taxon>Prostigmata</taxon>
        <taxon>Eleutherengona</taxon>
        <taxon>Raphignathae</taxon>
        <taxon>Tetranychoidea</taxon>
        <taxon>Tetranychidae</taxon>
        <taxon>Tetranychus</taxon>
    </lineage>
</organism>
<keyword evidence="2" id="KW-1185">Reference proteome</keyword>
<name>T1K972_TETUR</name>
<dbReference type="AlphaFoldDB" id="T1K972"/>
<reference evidence="1" key="2">
    <citation type="submission" date="2015-06" db="UniProtKB">
        <authorList>
            <consortium name="EnsemblMetazoa"/>
        </authorList>
    </citation>
    <scope>IDENTIFICATION</scope>
</reference>
<sequence>MNMFLHEIDNQLISGVSRGQDISGTSKLTCVCFAQRLRTVNQLQSITVRIEEYIRLTNFVGHYQESNCLAYNC</sequence>
<protein>
    <submittedName>
        <fullName evidence="1">Uncharacterized protein</fullName>
    </submittedName>
</protein>
<dbReference type="HOGENOM" id="CLU_2707992_0_0_1"/>
<evidence type="ECO:0000313" key="2">
    <source>
        <dbReference type="Proteomes" id="UP000015104"/>
    </source>
</evidence>
<dbReference type="Proteomes" id="UP000015104">
    <property type="component" value="Unassembled WGS sequence"/>
</dbReference>